<evidence type="ECO:0000313" key="1">
    <source>
        <dbReference type="EMBL" id="MCW3173941.1"/>
    </source>
</evidence>
<protein>
    <submittedName>
        <fullName evidence="1">Uncharacterized protein</fullName>
    </submittedName>
</protein>
<organism evidence="1 2">
    <name type="scientific">Shewanella subflava</name>
    <dbReference type="NCBI Taxonomy" id="2986476"/>
    <lineage>
        <taxon>Bacteria</taxon>
        <taxon>Pseudomonadati</taxon>
        <taxon>Pseudomonadota</taxon>
        <taxon>Gammaproteobacteria</taxon>
        <taxon>Alteromonadales</taxon>
        <taxon>Shewanellaceae</taxon>
        <taxon>Shewanella</taxon>
    </lineage>
</organism>
<gene>
    <name evidence="1" type="ORF">OHT75_15830</name>
</gene>
<reference evidence="1" key="1">
    <citation type="submission" date="2022-10" db="EMBL/GenBank/DDBJ databases">
        <title>Shewanella flava sp. nov, isolated from the estuary of the Fenhe River into the Yellow River.</title>
        <authorList>
            <person name="Li Y."/>
        </authorList>
    </citation>
    <scope>NUCLEOTIDE SEQUENCE</scope>
    <source>
        <strain evidence="1">FYR11-62</strain>
    </source>
</reference>
<comment type="caution">
    <text evidence="1">The sequence shown here is derived from an EMBL/GenBank/DDBJ whole genome shotgun (WGS) entry which is preliminary data.</text>
</comment>
<evidence type="ECO:0000313" key="2">
    <source>
        <dbReference type="Proteomes" id="UP001163714"/>
    </source>
</evidence>
<sequence length="41" mass="4428">MNTINKVVYTLNEPETNCAKSTSDLNSAILGLTDTPDISKD</sequence>
<dbReference type="Proteomes" id="UP001163714">
    <property type="component" value="Unassembled WGS sequence"/>
</dbReference>
<dbReference type="RefSeq" id="WP_264728353.1">
    <property type="nucleotide sequence ID" value="NZ_JAPDMX010000033.1"/>
</dbReference>
<keyword evidence="2" id="KW-1185">Reference proteome</keyword>
<dbReference type="EMBL" id="JAPDMX010000033">
    <property type="protein sequence ID" value="MCW3173941.1"/>
    <property type="molecule type" value="Genomic_DNA"/>
</dbReference>
<accession>A0ABT3ICZ5</accession>
<name>A0ABT3ICZ5_9GAMM</name>
<proteinExistence type="predicted"/>